<sequence>MLYTITRWIINALVLMVIPYYVRGVEIGNFLTALIASLALALVNSVIRPIILLLTLPLNVLTLGLFTFVINGLMFWFVASFVKGFDISGFWPAFWAALVYSIFSIVINYFIGPKEERI</sequence>
<evidence type="ECO:0008006" key="4">
    <source>
        <dbReference type="Google" id="ProtNLM"/>
    </source>
</evidence>
<accession>A0A0G4B3T2</accession>
<dbReference type="InterPro" id="IPR007165">
    <property type="entry name" value="Phage_holin_4_2"/>
</dbReference>
<evidence type="ECO:0000313" key="3">
    <source>
        <dbReference type="Proteomes" id="UP000035648"/>
    </source>
</evidence>
<dbReference type="Pfam" id="PF04020">
    <property type="entry name" value="Phage_holin_4_2"/>
    <property type="match status" value="1"/>
</dbReference>
<dbReference type="KEGG" id="bbgw:UT28_C0001G0729"/>
<reference evidence="2 3" key="1">
    <citation type="journal article" date="2015" name="Nature">
        <title>rRNA introns, odd ribosomes, and small enigmatic genomes across a large radiation of phyla.</title>
        <authorList>
            <person name="Brown C.T."/>
            <person name="Hug L.A."/>
            <person name="Thomas B.C."/>
            <person name="Sharon I."/>
            <person name="Castelle C.J."/>
            <person name="Singh A."/>
            <person name="Wilkins M.J."/>
            <person name="Williams K.H."/>
            <person name="Banfield J.F."/>
        </authorList>
    </citation>
    <scope>NUCLEOTIDE SEQUENCE [LARGE SCALE GENOMIC DNA]</scope>
</reference>
<gene>
    <name evidence="2" type="ORF">UT28_C0001G0729</name>
</gene>
<dbReference type="AlphaFoldDB" id="A0A0G4B3T2"/>
<feature type="transmembrane region" description="Helical" evidence="1">
    <location>
        <begin position="28"/>
        <end position="47"/>
    </location>
</feature>
<dbReference type="PANTHER" id="PTHR37309">
    <property type="entry name" value="SLR0284 PROTEIN"/>
    <property type="match status" value="1"/>
</dbReference>
<keyword evidence="1" id="KW-1133">Transmembrane helix</keyword>
<feature type="transmembrane region" description="Helical" evidence="1">
    <location>
        <begin position="90"/>
        <end position="111"/>
    </location>
</feature>
<keyword evidence="1" id="KW-0472">Membrane</keyword>
<protein>
    <recommendedName>
        <fullName evidence="4">Phage holin family protein</fullName>
    </recommendedName>
</protein>
<name>A0A0G4B3T2_9BACT</name>
<dbReference type="STRING" id="1618337.UT28_C0001G0729"/>
<keyword evidence="1" id="KW-0812">Transmembrane</keyword>
<evidence type="ECO:0000256" key="1">
    <source>
        <dbReference type="SAM" id="Phobius"/>
    </source>
</evidence>
<feature type="transmembrane region" description="Helical" evidence="1">
    <location>
        <begin position="5"/>
        <end position="22"/>
    </location>
</feature>
<dbReference type="Proteomes" id="UP000035648">
    <property type="component" value="Chromosome"/>
</dbReference>
<dbReference type="PANTHER" id="PTHR37309:SF1">
    <property type="entry name" value="SLR0284 PROTEIN"/>
    <property type="match status" value="1"/>
</dbReference>
<organism evidence="2 3">
    <name type="scientific">Berkelbacteria bacterium GW2011_GWE1_39_12</name>
    <dbReference type="NCBI Taxonomy" id="1618337"/>
    <lineage>
        <taxon>Bacteria</taxon>
        <taxon>Candidatus Berkelbacteria</taxon>
    </lineage>
</organism>
<feature type="transmembrane region" description="Helical" evidence="1">
    <location>
        <begin position="54"/>
        <end position="78"/>
    </location>
</feature>
<evidence type="ECO:0000313" key="2">
    <source>
        <dbReference type="EMBL" id="AKM82514.1"/>
    </source>
</evidence>
<dbReference type="EMBL" id="CP011213">
    <property type="protein sequence ID" value="AKM82514.1"/>
    <property type="molecule type" value="Genomic_DNA"/>
</dbReference>
<proteinExistence type="predicted"/>